<name>A0AAV4RL35_CAEEX</name>
<evidence type="ECO:0000256" key="1">
    <source>
        <dbReference type="SAM" id="MobiDB-lite"/>
    </source>
</evidence>
<organism evidence="2 3">
    <name type="scientific">Caerostris extrusa</name>
    <name type="common">Bark spider</name>
    <name type="synonym">Caerostris bankana</name>
    <dbReference type="NCBI Taxonomy" id="172846"/>
    <lineage>
        <taxon>Eukaryota</taxon>
        <taxon>Metazoa</taxon>
        <taxon>Ecdysozoa</taxon>
        <taxon>Arthropoda</taxon>
        <taxon>Chelicerata</taxon>
        <taxon>Arachnida</taxon>
        <taxon>Araneae</taxon>
        <taxon>Araneomorphae</taxon>
        <taxon>Entelegynae</taxon>
        <taxon>Araneoidea</taxon>
        <taxon>Araneidae</taxon>
        <taxon>Caerostris</taxon>
    </lineage>
</organism>
<accession>A0AAV4RL35</accession>
<evidence type="ECO:0000313" key="3">
    <source>
        <dbReference type="Proteomes" id="UP001054945"/>
    </source>
</evidence>
<gene>
    <name evidence="2" type="ORF">CEXT_289311</name>
</gene>
<proteinExistence type="predicted"/>
<dbReference type="EMBL" id="BPLR01008160">
    <property type="protein sequence ID" value="GIY22519.1"/>
    <property type="molecule type" value="Genomic_DNA"/>
</dbReference>
<protein>
    <submittedName>
        <fullName evidence="2">Uncharacterized protein</fullName>
    </submittedName>
</protein>
<reference evidence="2 3" key="1">
    <citation type="submission" date="2021-06" db="EMBL/GenBank/DDBJ databases">
        <title>Caerostris extrusa draft genome.</title>
        <authorList>
            <person name="Kono N."/>
            <person name="Arakawa K."/>
        </authorList>
    </citation>
    <scope>NUCLEOTIDE SEQUENCE [LARGE SCALE GENOMIC DNA]</scope>
</reference>
<keyword evidence="3" id="KW-1185">Reference proteome</keyword>
<evidence type="ECO:0000313" key="2">
    <source>
        <dbReference type="EMBL" id="GIY22519.1"/>
    </source>
</evidence>
<sequence length="161" mass="17700">MGLRRVSRSSLSPNCIRANHSFDASPVFRDRAGVRNVLGRGRFALQMNPRPRIANESPDTAGDLELLNPSGVGKIPFNAGSRKVRERGAAIFGQFQEFKIILLENSNDYWQCSNKPRVPDVSEREGGGGGRFALQMNPANVPGRAGRPEAPKSVRCWENPV</sequence>
<comment type="caution">
    <text evidence="2">The sequence shown here is derived from an EMBL/GenBank/DDBJ whole genome shotgun (WGS) entry which is preliminary data.</text>
</comment>
<feature type="region of interest" description="Disordered" evidence="1">
    <location>
        <begin position="118"/>
        <end position="161"/>
    </location>
</feature>
<dbReference type="Proteomes" id="UP001054945">
    <property type="component" value="Unassembled WGS sequence"/>
</dbReference>
<dbReference type="AlphaFoldDB" id="A0AAV4RL35"/>